<dbReference type="SUPFAM" id="SSF48452">
    <property type="entry name" value="TPR-like"/>
    <property type="match status" value="1"/>
</dbReference>
<sequence>MYHALGYGTILYIQAVMTFDMNDIETAIQAIKKSLIVCNKQRRKVGLFGSFSREASKNSYNELTNEEIHAELCYAECLLIRALLTFIQDENLISFVKGGLKIRECYKVYKDCAKILANRRWESESQKHHFESGLADGDIDMADRLLQPCLQTYPKGALFLFYAGRVAEIRGQIDEAVEKFEESIASQQEWRQFHHLCYWELIFKGDWLMGMKYAEILCRESRWSKATYTYQKATFLMMEVPRLKQRIAGKSIPIEKFAVSKAKRFLDQKGYLTLPALELIYTWNGFNIIGTRQDLLQPILLIIETTINKILTNKDDYSHYIDEYCLALLLKGVCQKFRGQKNYKGYLLESRLHFRIHATRLSLSQMVEEDPVSESLSKDENECPSPPREVTPMSSPVKEVSPLDDGPIPESTVVNGATGIA</sequence>
<evidence type="ECO:0000313" key="2">
    <source>
        <dbReference type="EMBL" id="WAR24830.1"/>
    </source>
</evidence>
<dbReference type="Pfam" id="PF10300">
    <property type="entry name" value="Iml2-TPR_39"/>
    <property type="match status" value="2"/>
</dbReference>
<dbReference type="Proteomes" id="UP001164746">
    <property type="component" value="Chromosome 13"/>
</dbReference>
<proteinExistence type="predicted"/>
<organism evidence="2 3">
    <name type="scientific">Mya arenaria</name>
    <name type="common">Soft-shell clam</name>
    <dbReference type="NCBI Taxonomy" id="6604"/>
    <lineage>
        <taxon>Eukaryota</taxon>
        <taxon>Metazoa</taxon>
        <taxon>Spiralia</taxon>
        <taxon>Lophotrochozoa</taxon>
        <taxon>Mollusca</taxon>
        <taxon>Bivalvia</taxon>
        <taxon>Autobranchia</taxon>
        <taxon>Heteroconchia</taxon>
        <taxon>Euheterodonta</taxon>
        <taxon>Imparidentia</taxon>
        <taxon>Neoheterodontei</taxon>
        <taxon>Myida</taxon>
        <taxon>Myoidea</taxon>
        <taxon>Myidae</taxon>
        <taxon>Mya</taxon>
    </lineage>
</organism>
<dbReference type="InterPro" id="IPR011990">
    <property type="entry name" value="TPR-like_helical_dom_sf"/>
</dbReference>
<protein>
    <submittedName>
        <fullName evidence="2">TT39B-like protein</fullName>
    </submittedName>
</protein>
<gene>
    <name evidence="2" type="ORF">MAR_038499</name>
</gene>
<dbReference type="InterPro" id="IPR019412">
    <property type="entry name" value="IML2/TPR_39"/>
</dbReference>
<evidence type="ECO:0000313" key="3">
    <source>
        <dbReference type="Proteomes" id="UP001164746"/>
    </source>
</evidence>
<dbReference type="EMBL" id="CP111024">
    <property type="protein sequence ID" value="WAR24830.1"/>
    <property type="molecule type" value="Genomic_DNA"/>
</dbReference>
<dbReference type="PANTHER" id="PTHR31859">
    <property type="entry name" value="TETRATRICOPEPTIDE REPEAT PROTEIN 39 FAMILY MEMBER"/>
    <property type="match status" value="1"/>
</dbReference>
<feature type="region of interest" description="Disordered" evidence="1">
    <location>
        <begin position="370"/>
        <end position="421"/>
    </location>
</feature>
<keyword evidence="3" id="KW-1185">Reference proteome</keyword>
<name>A0ABY7FRJ3_MYAAR</name>
<dbReference type="Gene3D" id="1.25.40.10">
    <property type="entry name" value="Tetratricopeptide repeat domain"/>
    <property type="match status" value="1"/>
</dbReference>
<accession>A0ABY7FRJ3</accession>
<dbReference type="PANTHER" id="PTHR31859:SF9">
    <property type="entry name" value="TETRATRICOPEPTIDE REPEAT PROTEIN 39B"/>
    <property type="match status" value="1"/>
</dbReference>
<reference evidence="2" key="1">
    <citation type="submission" date="2022-11" db="EMBL/GenBank/DDBJ databases">
        <title>Centuries of genome instability and evolution in soft-shell clam transmissible cancer (bioRxiv).</title>
        <authorList>
            <person name="Hart S.F.M."/>
            <person name="Yonemitsu M.A."/>
            <person name="Giersch R.M."/>
            <person name="Beal B.F."/>
            <person name="Arriagada G."/>
            <person name="Davis B.W."/>
            <person name="Ostrander E.A."/>
            <person name="Goff S.P."/>
            <person name="Metzger M.J."/>
        </authorList>
    </citation>
    <scope>NUCLEOTIDE SEQUENCE</scope>
    <source>
        <strain evidence="2">MELC-2E11</strain>
        <tissue evidence="2">Siphon/mantle</tissue>
    </source>
</reference>
<evidence type="ECO:0000256" key="1">
    <source>
        <dbReference type="SAM" id="MobiDB-lite"/>
    </source>
</evidence>